<feature type="region of interest" description="Disordered" evidence="1">
    <location>
        <begin position="1"/>
        <end position="21"/>
    </location>
</feature>
<protein>
    <submittedName>
        <fullName evidence="2">Uncharacterized protein</fullName>
    </submittedName>
</protein>
<gene>
    <name evidence="2" type="ORF">FVE85_5471</name>
</gene>
<organism evidence="2 3">
    <name type="scientific">Porphyridium purpureum</name>
    <name type="common">Red alga</name>
    <name type="synonym">Porphyridium cruentum</name>
    <dbReference type="NCBI Taxonomy" id="35688"/>
    <lineage>
        <taxon>Eukaryota</taxon>
        <taxon>Rhodophyta</taxon>
        <taxon>Bangiophyceae</taxon>
        <taxon>Porphyridiales</taxon>
        <taxon>Porphyridiaceae</taxon>
        <taxon>Porphyridium</taxon>
    </lineage>
</organism>
<feature type="compositionally biased region" description="Basic residues" evidence="1">
    <location>
        <begin position="1"/>
        <end position="11"/>
    </location>
</feature>
<evidence type="ECO:0000256" key="1">
    <source>
        <dbReference type="SAM" id="MobiDB-lite"/>
    </source>
</evidence>
<dbReference type="EMBL" id="VRMN01000001">
    <property type="protein sequence ID" value="KAA8497886.1"/>
    <property type="molecule type" value="Genomic_DNA"/>
</dbReference>
<accession>A0A5J4Z2M9</accession>
<proteinExistence type="predicted"/>
<dbReference type="Proteomes" id="UP000324585">
    <property type="component" value="Unassembled WGS sequence"/>
</dbReference>
<feature type="region of interest" description="Disordered" evidence="1">
    <location>
        <begin position="53"/>
        <end position="108"/>
    </location>
</feature>
<reference evidence="3" key="1">
    <citation type="journal article" date="2019" name="Nat. Commun.">
        <title>Expansion of phycobilisome linker gene families in mesophilic red algae.</title>
        <authorList>
            <person name="Lee J."/>
            <person name="Kim D."/>
            <person name="Bhattacharya D."/>
            <person name="Yoon H.S."/>
        </authorList>
    </citation>
    <scope>NUCLEOTIDE SEQUENCE [LARGE SCALE GENOMIC DNA]</scope>
    <source>
        <strain evidence="3">CCMP 1328</strain>
    </source>
</reference>
<comment type="caution">
    <text evidence="2">The sequence shown here is derived from an EMBL/GenBank/DDBJ whole genome shotgun (WGS) entry which is preliminary data.</text>
</comment>
<dbReference type="AlphaFoldDB" id="A0A5J4Z2M9"/>
<feature type="compositionally biased region" description="Polar residues" evidence="1">
    <location>
        <begin position="99"/>
        <end position="108"/>
    </location>
</feature>
<feature type="compositionally biased region" description="Basic residues" evidence="1">
    <location>
        <begin position="80"/>
        <end position="96"/>
    </location>
</feature>
<sequence>MSKKNKLSTRKRANEFTVRTEKTRATEMKLRQTKRAHNKQLLSELVQMTTSVKVNEHRDGPLLPPLGSSPMSEKPARGNGKVRKPRKQDVRRKNKIAQRMQNQKAMIK</sequence>
<evidence type="ECO:0000313" key="3">
    <source>
        <dbReference type="Proteomes" id="UP000324585"/>
    </source>
</evidence>
<name>A0A5J4Z2M9_PORPP</name>
<evidence type="ECO:0000313" key="2">
    <source>
        <dbReference type="EMBL" id="KAA8497886.1"/>
    </source>
</evidence>
<keyword evidence="3" id="KW-1185">Reference proteome</keyword>
<feature type="compositionally biased region" description="Basic and acidic residues" evidence="1">
    <location>
        <begin position="12"/>
        <end position="21"/>
    </location>
</feature>